<dbReference type="EMBL" id="CAMXCT030000036">
    <property type="protein sequence ID" value="CAL4760115.1"/>
    <property type="molecule type" value="Genomic_DNA"/>
</dbReference>
<sequence length="976" mass="108147">EGSPARTERTKQPFNAVGCEVKGKKNKGAKGSGLGKAPSASSASNAGGKGKGPAPLSSQRKVHFEENGQTKDSSLIAQLKAIVLAAETHGTGDLINQLRALVQRWSEAEIKQPVKWLAKEQNMTNAQYLAQARKEARDVDAGIALRKGTKSCLGIIGVQDQNSSQELLVKRWAARGVPANWIPSQFEDTLTKHGWRVLSDAQPPNNKGGIWTYKGAPPKDSTEAGMILCLKNGKQILINPWVAKTKKPVCTPLHARKSWLTVVAGTNDSKDKEQDEPMAPTIPDPPEDGAEATEGGAMDDVGKTGKRNTDERQVINTPPKHKVPKTVPGGFDALDDSSALGPSNVPMWDLGGAGDCGFRALSAQVAFRNKMELPEIERKITKLSLSLRAKACAQLSSQDGWKASWFNDPEATVQTEELGLDEEEKQANLSFIGVSKWLRPPEDVRSAASSKARIRAIREHCKRHPGENPKSLADKNSCGKPKLAVQKARTDAWAQFRKKKFRTHTVVQDRFACILSGLVSVAWPKNRSGLAFLVHKSVRHVLASEITHQCTQLLGLWLEGLHLINFYFPPEHGAVGAEALGLYWAAAHMRKHVWLALGDANEEPHNSIIASFFTAHGGTLVPGQNASTRWNGRRIIDWAFQSRPVVTRPQVNPCASCVGTWPDFMRWYVRFNVTGTLIPLFLDGSGLKKLQTYRLMMPCHELQFLPLKAIVSTLLLKRLNWPVEICDLLYEAWGQQHRWISWENETLSFPVHAPATPQGCPLAPLLLAVWTSAGARATHDDRCTLKVYMDDRTLHTCCWDAVMSQISRWEAWSLSVGLKEGPEKTKVIAKGKKHLDLLAKGPQSWIETDMRMLGAVTVSRKRAYHQVEKDRIDKAHLRAVLFRSVGLPWERALEAYKLFVLSVLNYGWLAQPPTQATADKFFSLFNQAQFRAWLCQKRRVSTSRPGLPVVGQRVVRRHQGLQVSPGYVGATIIRYN</sequence>
<accession>A0A9P1BHY3</accession>
<organism evidence="2">
    <name type="scientific">Cladocopium goreaui</name>
    <dbReference type="NCBI Taxonomy" id="2562237"/>
    <lineage>
        <taxon>Eukaryota</taxon>
        <taxon>Sar</taxon>
        <taxon>Alveolata</taxon>
        <taxon>Dinophyceae</taxon>
        <taxon>Suessiales</taxon>
        <taxon>Symbiodiniaceae</taxon>
        <taxon>Cladocopium</taxon>
    </lineage>
</organism>
<feature type="compositionally biased region" description="Low complexity" evidence="1">
    <location>
        <begin position="35"/>
        <end position="57"/>
    </location>
</feature>
<feature type="non-terminal residue" evidence="2">
    <location>
        <position position="976"/>
    </location>
</feature>
<dbReference type="OrthoDB" id="6701117at2759"/>
<feature type="region of interest" description="Disordered" evidence="1">
    <location>
        <begin position="1"/>
        <end position="57"/>
    </location>
</feature>
<evidence type="ECO:0000256" key="1">
    <source>
        <dbReference type="SAM" id="MobiDB-lite"/>
    </source>
</evidence>
<keyword evidence="4" id="KW-1185">Reference proteome</keyword>
<reference evidence="3 4" key="2">
    <citation type="submission" date="2024-05" db="EMBL/GenBank/DDBJ databases">
        <authorList>
            <person name="Chen Y."/>
            <person name="Shah S."/>
            <person name="Dougan E. K."/>
            <person name="Thang M."/>
            <person name="Chan C."/>
        </authorList>
    </citation>
    <scope>NUCLEOTIDE SEQUENCE [LARGE SCALE GENOMIC DNA]</scope>
</reference>
<dbReference type="EMBL" id="CAMXCT020000036">
    <property type="protein sequence ID" value="CAL1126178.1"/>
    <property type="molecule type" value="Genomic_DNA"/>
</dbReference>
<dbReference type="EMBL" id="CAMXCT010000036">
    <property type="protein sequence ID" value="CAI3972803.1"/>
    <property type="molecule type" value="Genomic_DNA"/>
</dbReference>
<evidence type="ECO:0000313" key="3">
    <source>
        <dbReference type="EMBL" id="CAL4760115.1"/>
    </source>
</evidence>
<evidence type="ECO:0000313" key="2">
    <source>
        <dbReference type="EMBL" id="CAI3972803.1"/>
    </source>
</evidence>
<feature type="compositionally biased region" description="Basic and acidic residues" evidence="1">
    <location>
        <begin position="1"/>
        <end position="11"/>
    </location>
</feature>
<dbReference type="Proteomes" id="UP001152797">
    <property type="component" value="Unassembled WGS sequence"/>
</dbReference>
<name>A0A9P1BHY3_9DINO</name>
<dbReference type="AlphaFoldDB" id="A0A9P1BHY3"/>
<proteinExistence type="predicted"/>
<feature type="non-terminal residue" evidence="2">
    <location>
        <position position="1"/>
    </location>
</feature>
<evidence type="ECO:0008006" key="5">
    <source>
        <dbReference type="Google" id="ProtNLM"/>
    </source>
</evidence>
<feature type="region of interest" description="Disordered" evidence="1">
    <location>
        <begin position="266"/>
        <end position="328"/>
    </location>
</feature>
<comment type="caution">
    <text evidence="2">The sequence shown here is derived from an EMBL/GenBank/DDBJ whole genome shotgun (WGS) entry which is preliminary data.</text>
</comment>
<feature type="compositionally biased region" description="Basic and acidic residues" evidence="1">
    <location>
        <begin position="300"/>
        <end position="313"/>
    </location>
</feature>
<protein>
    <recommendedName>
        <fullName evidence="5">Reverse transcriptase domain-containing protein</fullName>
    </recommendedName>
</protein>
<reference evidence="2" key="1">
    <citation type="submission" date="2022-10" db="EMBL/GenBank/DDBJ databases">
        <authorList>
            <person name="Chen Y."/>
            <person name="Dougan E. K."/>
            <person name="Chan C."/>
            <person name="Rhodes N."/>
            <person name="Thang M."/>
        </authorList>
    </citation>
    <scope>NUCLEOTIDE SEQUENCE</scope>
</reference>
<evidence type="ECO:0000313" key="4">
    <source>
        <dbReference type="Proteomes" id="UP001152797"/>
    </source>
</evidence>
<gene>
    <name evidence="2" type="ORF">C1SCF055_LOCUS1349</name>
</gene>